<dbReference type="AlphaFoldDB" id="F2F0Y5"/>
<dbReference type="STRING" id="1002809.SSIL_2357"/>
<dbReference type="InterPro" id="IPR036388">
    <property type="entry name" value="WH-like_DNA-bd_sf"/>
</dbReference>
<dbReference type="Gene3D" id="1.10.10.10">
    <property type="entry name" value="Winged helix-like DNA-binding domain superfamily/Winged helix DNA-binding domain"/>
    <property type="match status" value="1"/>
</dbReference>
<dbReference type="GO" id="GO:0003700">
    <property type="term" value="F:DNA-binding transcription factor activity"/>
    <property type="evidence" value="ECO:0007669"/>
    <property type="project" value="TreeGrafter"/>
</dbReference>
<evidence type="ECO:0000313" key="5">
    <source>
        <dbReference type="Proteomes" id="UP000006691"/>
    </source>
</evidence>
<dbReference type="Pfam" id="PF02082">
    <property type="entry name" value="Rrf2"/>
    <property type="match status" value="1"/>
</dbReference>
<evidence type="ECO:0000313" key="4">
    <source>
        <dbReference type="EMBL" id="BAK16780.1"/>
    </source>
</evidence>
<dbReference type="SUPFAM" id="SSF46785">
    <property type="entry name" value="Winged helix' DNA-binding domain"/>
    <property type="match status" value="1"/>
</dbReference>
<sequence>MVNSVRLTVYTDYSLRTLMYLGVRGRENLVTIQEIADAYQISKNHLMKVTHDLGKIGYIETIRGRGGGIRLAVEPEQINIGEVVRKTEDDFHLVECFNPEGNLCKISPECRLKFALQEALKAYLAVLDTYTLADVLVSKDILSELFGITQTSK</sequence>
<proteinExistence type="predicted"/>
<dbReference type="HOGENOM" id="CLU_107144_2_1_9"/>
<evidence type="ECO:0000256" key="2">
    <source>
        <dbReference type="ARBA" id="ARBA00034078"/>
    </source>
</evidence>
<dbReference type="KEGG" id="siv:SSIL_2357"/>
<keyword evidence="1" id="KW-0238">DNA-binding</keyword>
<accession>F2F0Y5</accession>
<protein>
    <recommendedName>
        <fullName evidence="3">HTH-type transcriptional regulator NsrR</fullName>
    </recommendedName>
</protein>
<reference evidence="5" key="1">
    <citation type="submission" date="2011-04" db="EMBL/GenBank/DDBJ databases">
        <title>Genome sequence of Solibacillus silvestris StLB046.</title>
        <authorList>
            <person name="Morohoshi T."/>
            <person name="Someya N."/>
            <person name="Ikeda T."/>
        </authorList>
    </citation>
    <scope>NUCLEOTIDE SEQUENCE [LARGE SCALE GENOMIC DNA]</scope>
    <source>
        <strain evidence="5">StLB046</strain>
    </source>
</reference>
<dbReference type="PROSITE" id="PS51197">
    <property type="entry name" value="HTH_RRF2_2"/>
    <property type="match status" value="1"/>
</dbReference>
<dbReference type="GO" id="GO:0003677">
    <property type="term" value="F:DNA binding"/>
    <property type="evidence" value="ECO:0007669"/>
    <property type="project" value="UniProtKB-KW"/>
</dbReference>
<organism evidence="4 5">
    <name type="scientific">Solibacillus silvestris (strain StLB046)</name>
    <name type="common">Bacillus silvestris</name>
    <dbReference type="NCBI Taxonomy" id="1002809"/>
    <lineage>
        <taxon>Bacteria</taxon>
        <taxon>Bacillati</taxon>
        <taxon>Bacillota</taxon>
        <taxon>Bacilli</taxon>
        <taxon>Bacillales</taxon>
        <taxon>Caryophanaceae</taxon>
        <taxon>Solibacillus</taxon>
    </lineage>
</organism>
<dbReference type="PROSITE" id="PS01332">
    <property type="entry name" value="HTH_RRF2_1"/>
    <property type="match status" value="1"/>
</dbReference>
<dbReference type="InterPro" id="IPR036390">
    <property type="entry name" value="WH_DNA-bd_sf"/>
</dbReference>
<dbReference type="eggNOG" id="COG1959">
    <property type="taxonomic scope" value="Bacteria"/>
</dbReference>
<dbReference type="GO" id="GO:0005829">
    <property type="term" value="C:cytosol"/>
    <property type="evidence" value="ECO:0007669"/>
    <property type="project" value="TreeGrafter"/>
</dbReference>
<comment type="cofactor">
    <cofactor evidence="2">
        <name>[2Fe-2S] cluster</name>
        <dbReference type="ChEBI" id="CHEBI:190135"/>
    </cofactor>
</comment>
<dbReference type="NCBIfam" id="TIGR00738">
    <property type="entry name" value="rrf2_super"/>
    <property type="match status" value="1"/>
</dbReference>
<keyword evidence="5" id="KW-1185">Reference proteome</keyword>
<reference evidence="4 5" key="2">
    <citation type="journal article" date="2012" name="J. Biosci. Bioeng.">
        <title>Complete genome sequence and characterization of the N-acylhomoserine lactone-degrading gene of the potato leaf-associated Solibacillus silvestris.</title>
        <authorList>
            <person name="Morohoshi T."/>
            <person name="Tominaga Y."/>
            <person name="Someya N."/>
            <person name="Ikeda T."/>
        </authorList>
    </citation>
    <scope>NUCLEOTIDE SEQUENCE [LARGE SCALE GENOMIC DNA]</scope>
    <source>
        <strain evidence="4 5">StLB046</strain>
    </source>
</reference>
<dbReference type="Proteomes" id="UP000006691">
    <property type="component" value="Chromosome"/>
</dbReference>
<dbReference type="InterPro" id="IPR000944">
    <property type="entry name" value="Tscrpt_reg_Rrf2"/>
</dbReference>
<gene>
    <name evidence="4" type="primary">nsrR</name>
    <name evidence="4" type="ordered locus">SSIL_2357</name>
</gene>
<evidence type="ECO:0000256" key="1">
    <source>
        <dbReference type="ARBA" id="ARBA00023125"/>
    </source>
</evidence>
<dbReference type="PANTHER" id="PTHR33221">
    <property type="entry name" value="WINGED HELIX-TURN-HELIX TRANSCRIPTIONAL REGULATOR, RRF2 FAMILY"/>
    <property type="match status" value="1"/>
</dbReference>
<dbReference type="PANTHER" id="PTHR33221:SF4">
    <property type="entry name" value="HTH-TYPE TRANSCRIPTIONAL REPRESSOR NSRR"/>
    <property type="match status" value="1"/>
</dbReference>
<evidence type="ECO:0000256" key="3">
    <source>
        <dbReference type="ARBA" id="ARBA00040173"/>
    </source>
</evidence>
<dbReference type="PATRIC" id="fig|1002809.3.peg.2373"/>
<name>F2F0Y5_SOLSS</name>
<dbReference type="InterPro" id="IPR030489">
    <property type="entry name" value="TR_Rrf2-type_CS"/>
</dbReference>
<dbReference type="EMBL" id="AP012157">
    <property type="protein sequence ID" value="BAK16780.1"/>
    <property type="molecule type" value="Genomic_DNA"/>
</dbReference>